<dbReference type="PROSITE" id="PS51257">
    <property type="entry name" value="PROKAR_LIPOPROTEIN"/>
    <property type="match status" value="1"/>
</dbReference>
<protein>
    <submittedName>
        <fullName evidence="3">PQQ-dependent sugar dehydrogenase</fullName>
    </submittedName>
</protein>
<accession>A0ABV5VQP2</accession>
<sequence length="395" mass="42752">MRRTGLYAGGIAVTIALLLGTACERKPVGAVTPQPSQGAPAPAGGREETSIPYGEAEVVADKLNVPWDAVFAPDGRLFFTERAGAIRVIENGRLAADPVFAFTDKPVVSRSESGLLGLTLDPDFTGNGYMYAYHTYEANGSLKNRVLRLKLEGGKAKLDRVLLDGLPGQQTHDGGRIRFGPDGLLYITVGDAQEREQSQSMASLAGKILRIRSDGSIPADNPDPKSPVYSLGHRNPQGLAWQPDTGRLFSSEHGQTAKDEINVIEKGGNYGWPLIEGDQTEPKQKAAGAPLRPPLLHSGADTTWAPSGMTFITQGPWKGQLLVANLRGMQVLKLTLAAGTEPKVDRVEPLWKERYGRLRSVLEGPDGSLYVLTNNRDGRGTPQQDDDRILRFRPQ</sequence>
<evidence type="ECO:0000313" key="4">
    <source>
        <dbReference type="Proteomes" id="UP001589619"/>
    </source>
</evidence>
<dbReference type="SUPFAM" id="SSF50952">
    <property type="entry name" value="Soluble quinoprotein glucose dehydrogenase"/>
    <property type="match status" value="1"/>
</dbReference>
<dbReference type="InterPro" id="IPR011041">
    <property type="entry name" value="Quinoprot_gluc/sorb_DH_b-prop"/>
</dbReference>
<feature type="region of interest" description="Disordered" evidence="1">
    <location>
        <begin position="30"/>
        <end position="49"/>
    </location>
</feature>
<dbReference type="InterPro" id="IPR012938">
    <property type="entry name" value="Glc/Sorbosone_DH"/>
</dbReference>
<dbReference type="Gene3D" id="2.120.10.30">
    <property type="entry name" value="TolB, C-terminal domain"/>
    <property type="match status" value="1"/>
</dbReference>
<feature type="domain" description="Glucose/Sorbosone dehydrogenase" evidence="2">
    <location>
        <begin position="63"/>
        <end position="379"/>
    </location>
</feature>
<gene>
    <name evidence="3" type="ORF">ACFFNY_03095</name>
</gene>
<dbReference type="InterPro" id="IPR011042">
    <property type="entry name" value="6-blade_b-propeller_TolB-like"/>
</dbReference>
<feature type="compositionally biased region" description="Low complexity" evidence="1">
    <location>
        <begin position="33"/>
        <end position="44"/>
    </location>
</feature>
<dbReference type="PANTHER" id="PTHR19328:SF13">
    <property type="entry name" value="HIPL1 PROTEIN"/>
    <property type="match status" value="1"/>
</dbReference>
<dbReference type="PANTHER" id="PTHR19328">
    <property type="entry name" value="HEDGEHOG-INTERACTING PROTEIN"/>
    <property type="match status" value="1"/>
</dbReference>
<dbReference type="RefSeq" id="WP_344906856.1">
    <property type="nucleotide sequence ID" value="NZ_BAAAYO010000005.1"/>
</dbReference>
<evidence type="ECO:0000313" key="3">
    <source>
        <dbReference type="EMBL" id="MFB9750547.1"/>
    </source>
</evidence>
<evidence type="ECO:0000256" key="1">
    <source>
        <dbReference type="SAM" id="MobiDB-lite"/>
    </source>
</evidence>
<dbReference type="Proteomes" id="UP001589619">
    <property type="component" value="Unassembled WGS sequence"/>
</dbReference>
<dbReference type="Pfam" id="PF07995">
    <property type="entry name" value="GSDH"/>
    <property type="match status" value="1"/>
</dbReference>
<evidence type="ECO:0000259" key="2">
    <source>
        <dbReference type="Pfam" id="PF07995"/>
    </source>
</evidence>
<name>A0ABV5VQP2_9BACL</name>
<proteinExistence type="predicted"/>
<reference evidence="3 4" key="1">
    <citation type="submission" date="2024-09" db="EMBL/GenBank/DDBJ databases">
        <authorList>
            <person name="Sun Q."/>
            <person name="Mori K."/>
        </authorList>
    </citation>
    <scope>NUCLEOTIDE SEQUENCE [LARGE SCALE GENOMIC DNA]</scope>
    <source>
        <strain evidence="3 4">JCM 12520</strain>
    </source>
</reference>
<comment type="caution">
    <text evidence="3">The sequence shown here is derived from an EMBL/GenBank/DDBJ whole genome shotgun (WGS) entry which is preliminary data.</text>
</comment>
<organism evidence="3 4">
    <name type="scientific">Paenibacillus hodogayensis</name>
    <dbReference type="NCBI Taxonomy" id="279208"/>
    <lineage>
        <taxon>Bacteria</taxon>
        <taxon>Bacillati</taxon>
        <taxon>Bacillota</taxon>
        <taxon>Bacilli</taxon>
        <taxon>Bacillales</taxon>
        <taxon>Paenibacillaceae</taxon>
        <taxon>Paenibacillus</taxon>
    </lineage>
</organism>
<keyword evidence="4" id="KW-1185">Reference proteome</keyword>
<dbReference type="EMBL" id="JBHMAG010000003">
    <property type="protein sequence ID" value="MFB9750547.1"/>
    <property type="molecule type" value="Genomic_DNA"/>
</dbReference>